<proteinExistence type="predicted"/>
<evidence type="ECO:0000313" key="2">
    <source>
        <dbReference type="EMBL" id="TNN33537.1"/>
    </source>
</evidence>
<dbReference type="Proteomes" id="UP000314294">
    <property type="component" value="Unassembled WGS sequence"/>
</dbReference>
<evidence type="ECO:0000313" key="3">
    <source>
        <dbReference type="Proteomes" id="UP000314294"/>
    </source>
</evidence>
<name>A0A4Z2EX79_9TELE</name>
<dbReference type="AlphaFoldDB" id="A0A4Z2EX79"/>
<organism evidence="2 3">
    <name type="scientific">Liparis tanakae</name>
    <name type="common">Tanaka's snailfish</name>
    <dbReference type="NCBI Taxonomy" id="230148"/>
    <lineage>
        <taxon>Eukaryota</taxon>
        <taxon>Metazoa</taxon>
        <taxon>Chordata</taxon>
        <taxon>Craniata</taxon>
        <taxon>Vertebrata</taxon>
        <taxon>Euteleostomi</taxon>
        <taxon>Actinopterygii</taxon>
        <taxon>Neopterygii</taxon>
        <taxon>Teleostei</taxon>
        <taxon>Neoteleostei</taxon>
        <taxon>Acanthomorphata</taxon>
        <taxon>Eupercaria</taxon>
        <taxon>Perciformes</taxon>
        <taxon>Cottioidei</taxon>
        <taxon>Cottales</taxon>
        <taxon>Liparidae</taxon>
        <taxon>Liparis</taxon>
    </lineage>
</organism>
<comment type="caution">
    <text evidence="2">The sequence shown here is derived from an EMBL/GenBank/DDBJ whole genome shotgun (WGS) entry which is preliminary data.</text>
</comment>
<protein>
    <submittedName>
        <fullName evidence="2">Uncharacterized protein</fullName>
    </submittedName>
</protein>
<gene>
    <name evidence="2" type="ORF">EYF80_056302</name>
</gene>
<feature type="region of interest" description="Disordered" evidence="1">
    <location>
        <begin position="137"/>
        <end position="157"/>
    </location>
</feature>
<dbReference type="EMBL" id="SRLO01002211">
    <property type="protein sequence ID" value="TNN33537.1"/>
    <property type="molecule type" value="Genomic_DNA"/>
</dbReference>
<reference evidence="2 3" key="1">
    <citation type="submission" date="2019-03" db="EMBL/GenBank/DDBJ databases">
        <title>First draft genome of Liparis tanakae, snailfish: a comprehensive survey of snailfish specific genes.</title>
        <authorList>
            <person name="Kim W."/>
            <person name="Song I."/>
            <person name="Jeong J.-H."/>
            <person name="Kim D."/>
            <person name="Kim S."/>
            <person name="Ryu S."/>
            <person name="Song J.Y."/>
            <person name="Lee S.K."/>
        </authorList>
    </citation>
    <scope>NUCLEOTIDE SEQUENCE [LARGE SCALE GENOMIC DNA]</scope>
    <source>
        <tissue evidence="2">Muscle</tissue>
    </source>
</reference>
<sequence>MNIRWWVPGAPSPRCDSSFTFCSSGEGRNVPVSETQPLLTAPCSPGRRAAGRRATFLLPPAAGGAIRVTAPLERNVYQADVEEEEEEEEDLHHRGLESHVHEYRGVMDAERQLPRGANGGVFRLTGALARIQFAAGGGVTDAPTGPRGAPEGQLISG</sequence>
<accession>A0A4Z2EX79</accession>
<evidence type="ECO:0000256" key="1">
    <source>
        <dbReference type="SAM" id="MobiDB-lite"/>
    </source>
</evidence>
<keyword evidence="3" id="KW-1185">Reference proteome</keyword>